<accession>A0ABX6P1D6</accession>
<protein>
    <submittedName>
        <fullName evidence="1">Uncharacterized protein</fullName>
    </submittedName>
</protein>
<evidence type="ECO:0000313" key="1">
    <source>
        <dbReference type="EMBL" id="QJW83910.1"/>
    </source>
</evidence>
<organism evidence="1 2">
    <name type="scientific">Ramlibacter terrae</name>
    <dbReference type="NCBI Taxonomy" id="2732511"/>
    <lineage>
        <taxon>Bacteria</taxon>
        <taxon>Pseudomonadati</taxon>
        <taxon>Pseudomonadota</taxon>
        <taxon>Betaproteobacteria</taxon>
        <taxon>Burkholderiales</taxon>
        <taxon>Comamonadaceae</taxon>
        <taxon>Ramlibacter</taxon>
    </lineage>
</organism>
<evidence type="ECO:0000313" key="2">
    <source>
        <dbReference type="Proteomes" id="UP000500826"/>
    </source>
</evidence>
<sequence>MNGEPPSRLNLPIATFQIAFEAPDEFVGVDHIHGNRVRYRRVAAGTQP</sequence>
<dbReference type="Proteomes" id="UP000500826">
    <property type="component" value="Chromosome"/>
</dbReference>
<name>A0ABX6P1D6_9BURK</name>
<proteinExistence type="predicted"/>
<keyword evidence="2" id="KW-1185">Reference proteome</keyword>
<dbReference type="EMBL" id="CP053418">
    <property type="protein sequence ID" value="QJW83910.1"/>
    <property type="molecule type" value="Genomic_DNA"/>
</dbReference>
<reference evidence="1 2" key="2">
    <citation type="submission" date="2020-05" db="EMBL/GenBank/DDBJ databases">
        <authorList>
            <person name="Khan S.A."/>
            <person name="Jeon C.O."/>
            <person name="Chun B.H."/>
        </authorList>
    </citation>
    <scope>NUCLEOTIDE SEQUENCE [LARGE SCALE GENOMIC DNA]</scope>
    <source>
        <strain evidence="1 2">H242</strain>
    </source>
</reference>
<gene>
    <name evidence="1" type="ORF">HK414_07770</name>
</gene>
<reference evidence="1 2" key="1">
    <citation type="submission" date="2020-05" db="EMBL/GenBank/DDBJ databases">
        <title>Ramlibacter rhizophilus sp. nov., isolated from rhizosphere soil of national flower Mugunghwa from South Korea.</title>
        <authorList>
            <person name="Zheng-Fei Y."/>
            <person name="Huan T."/>
        </authorList>
    </citation>
    <scope>NUCLEOTIDE SEQUENCE [LARGE SCALE GENOMIC DNA]</scope>
    <source>
        <strain evidence="1 2">H242</strain>
    </source>
</reference>